<evidence type="ECO:0000313" key="1">
    <source>
        <dbReference type="EMBL" id="TYJ34415.1"/>
    </source>
</evidence>
<gene>
    <name evidence="1" type="ORF">E1A91_A05G167600v1</name>
</gene>
<organism evidence="1 2">
    <name type="scientific">Gossypium mustelinum</name>
    <name type="common">Cotton</name>
    <name type="synonym">Gossypium caicoense</name>
    <dbReference type="NCBI Taxonomy" id="34275"/>
    <lineage>
        <taxon>Eukaryota</taxon>
        <taxon>Viridiplantae</taxon>
        <taxon>Streptophyta</taxon>
        <taxon>Embryophyta</taxon>
        <taxon>Tracheophyta</taxon>
        <taxon>Spermatophyta</taxon>
        <taxon>Magnoliopsida</taxon>
        <taxon>eudicotyledons</taxon>
        <taxon>Gunneridae</taxon>
        <taxon>Pentapetalae</taxon>
        <taxon>rosids</taxon>
        <taxon>malvids</taxon>
        <taxon>Malvales</taxon>
        <taxon>Malvaceae</taxon>
        <taxon>Malvoideae</taxon>
        <taxon>Gossypium</taxon>
    </lineage>
</organism>
<accession>A0A5D2Z6J9</accession>
<dbReference type="AlphaFoldDB" id="A0A5D2Z6J9"/>
<dbReference type="Proteomes" id="UP000323597">
    <property type="component" value="Chromosome A05"/>
</dbReference>
<protein>
    <submittedName>
        <fullName evidence="1">Uncharacterized protein</fullName>
    </submittedName>
</protein>
<reference evidence="1 2" key="1">
    <citation type="submission" date="2019-07" db="EMBL/GenBank/DDBJ databases">
        <title>WGS assembly of Gossypium mustelinum.</title>
        <authorList>
            <person name="Chen Z.J."/>
            <person name="Sreedasyam A."/>
            <person name="Ando A."/>
            <person name="Song Q."/>
            <person name="De L."/>
            <person name="Hulse-Kemp A."/>
            <person name="Ding M."/>
            <person name="Ye W."/>
            <person name="Kirkbride R."/>
            <person name="Jenkins J."/>
            <person name="Plott C."/>
            <person name="Lovell J."/>
            <person name="Lin Y.-M."/>
            <person name="Vaughn R."/>
            <person name="Liu B."/>
            <person name="Li W."/>
            <person name="Simpson S."/>
            <person name="Scheffler B."/>
            <person name="Saski C."/>
            <person name="Grover C."/>
            <person name="Hu G."/>
            <person name="Conover J."/>
            <person name="Carlson J."/>
            <person name="Shu S."/>
            <person name="Boston L."/>
            <person name="Williams M."/>
            <person name="Peterson D."/>
            <person name="Mcgee K."/>
            <person name="Jones D."/>
            <person name="Wendel J."/>
            <person name="Stelly D."/>
            <person name="Grimwood J."/>
            <person name="Schmutz J."/>
        </authorList>
    </citation>
    <scope>NUCLEOTIDE SEQUENCE [LARGE SCALE GENOMIC DNA]</scope>
    <source>
        <strain evidence="1">1408120.09</strain>
    </source>
</reference>
<dbReference type="EMBL" id="CM017640">
    <property type="protein sequence ID" value="TYJ34415.1"/>
    <property type="molecule type" value="Genomic_DNA"/>
</dbReference>
<sequence>MNPNSGAVSNTDICPRYRTSFHTRPYIIHSSKAPIAVKNISCSAL</sequence>
<evidence type="ECO:0000313" key="2">
    <source>
        <dbReference type="Proteomes" id="UP000323597"/>
    </source>
</evidence>
<name>A0A5D2Z6J9_GOSMU</name>
<keyword evidence="2" id="KW-1185">Reference proteome</keyword>
<proteinExistence type="predicted"/>